<dbReference type="PANTHER" id="PTHR38434:SF1">
    <property type="entry name" value="BLL2549 PROTEIN"/>
    <property type="match status" value="1"/>
</dbReference>
<sequence>MEFVGWAAMVGALLGGFSRGYNLSGAFVGAVLGAVMGQWLRVLMRREIQSAVQAALAEAEPGAWPVESQTFAEAETETETAPLREVPPPEAVPAPETHQQPEPAAWVAPIAAPTDHPARTDPIEEAIVKVRAWLFGGNTIVRAGLAVLFVGLVFLARFAANAGLFPIEMRLSLIALTGVALLLVGLRKRIERPAFGLSLQGAGVAVLYLVVFAAAKAYGVLPPAAAFAFMILFAALGCGLAMMQDSLSMALASFLGGFAVPVLLGGRADTPLGLFTYLTILNVAILVIGWKKSWRPLNLLGFAATFLLAGLWGFSSYETRHFLLCEIFLLASIAIYLAAAVLYAHNTPGPLGHYADSTLLFGTALVGFGLQAGLVHGRPFAEAFSALGFGAAYLGIAALTLRQRRAEMRLLAECLLAIGVGFVTLAVPLALEAKWTAATWALEGAGAFWVGARQARWMPRAFGLLLQAAAALMVAVSLERNVAALPLANNGFMVPMLVALPVLFTAWLLRARLEHSGSFLAQAYASREYDLRHVWFLGGFGLVCLGILRETDRYLPASAAPYWSGPALASHMQIYAAMLAILAAMALAQTFGRRRDWPVALWPARLSLPLLTLCFPTALMDGRNILYSPDVFCWVLAVSLHLWLLRHLPRDRWSLAMHAGGVILGTAMVADGLWLGIDRGALWDTSWAGVVFLISATAMLFTLTRWAGKAASRTGTEGLGWPLNPAASAYWWHGARVLAVLVYGGALATTLMAEGVTEPLPYVPLLNPVDLAALLALASLGLWRQMLCRVPAPPPGAAAIGGETGMGAGAVLGFAIANTVWLRTAHHFLGVGWDGEELIGSQIVQSGCSLLWTMIAMGLMLFAHRRQERSPWLAGAVLLGVVVAKLVMVDMSKVEGVARIVAFIGVGLLMLLIGYFVPLPPRAQSRNGVEA</sequence>
<feature type="transmembrane region" description="Helical" evidence="2">
    <location>
        <begin position="249"/>
        <end position="266"/>
    </location>
</feature>
<evidence type="ECO:0000256" key="1">
    <source>
        <dbReference type="SAM" id="MobiDB-lite"/>
    </source>
</evidence>
<feature type="transmembrane region" description="Helical" evidence="2">
    <location>
        <begin position="20"/>
        <end position="40"/>
    </location>
</feature>
<keyword evidence="2" id="KW-0472">Membrane</keyword>
<feature type="region of interest" description="Disordered" evidence="1">
    <location>
        <begin position="70"/>
        <end position="98"/>
    </location>
</feature>
<dbReference type="PANTHER" id="PTHR38434">
    <property type="entry name" value="BLL2549 PROTEIN"/>
    <property type="match status" value="1"/>
</dbReference>
<feature type="transmembrane region" description="Helical" evidence="2">
    <location>
        <begin position="599"/>
        <end position="619"/>
    </location>
</feature>
<feature type="transmembrane region" description="Helical" evidence="2">
    <location>
        <begin position="625"/>
        <end position="643"/>
    </location>
</feature>
<feature type="transmembrane region" description="Helical" evidence="2">
    <location>
        <begin position="197"/>
        <end position="218"/>
    </location>
</feature>
<feature type="transmembrane region" description="Helical" evidence="2">
    <location>
        <begin position="900"/>
        <end position="917"/>
    </location>
</feature>
<geneLocation type="plasmid" evidence="3 4">
    <name>unnamed1</name>
</geneLocation>
<evidence type="ECO:0000256" key="2">
    <source>
        <dbReference type="SAM" id="Phobius"/>
    </source>
</evidence>
<feature type="transmembrane region" description="Helical" evidence="2">
    <location>
        <begin position="804"/>
        <end position="823"/>
    </location>
</feature>
<dbReference type="EMBL" id="CP117418">
    <property type="protein sequence ID" value="WCT79887.1"/>
    <property type="molecule type" value="Genomic_DNA"/>
</dbReference>
<feature type="transmembrane region" description="Helical" evidence="2">
    <location>
        <begin position="297"/>
        <end position="315"/>
    </location>
</feature>
<dbReference type="PIRSF" id="PIRSF035905">
    <property type="entry name" value="UCP035905_mp"/>
    <property type="match status" value="1"/>
</dbReference>
<reference evidence="3 4" key="1">
    <citation type="submission" date="2023-02" db="EMBL/GenBank/DDBJ databases">
        <title>Genome sequence of Novosphingobium humi KACC 19094.</title>
        <authorList>
            <person name="Kim S."/>
            <person name="Heo J."/>
            <person name="Kwon S.-W."/>
        </authorList>
    </citation>
    <scope>NUCLEOTIDE SEQUENCE [LARGE SCALE GENOMIC DNA]</scope>
    <source>
        <strain evidence="3 4">KACC 19094</strain>
        <plasmid evidence="3 4">unnamed1</plasmid>
    </source>
</reference>
<feature type="transmembrane region" description="Helical" evidence="2">
    <location>
        <begin position="490"/>
        <end position="509"/>
    </location>
</feature>
<dbReference type="Proteomes" id="UP001218231">
    <property type="component" value="Plasmid unnamed1"/>
</dbReference>
<evidence type="ECO:0000313" key="3">
    <source>
        <dbReference type="EMBL" id="WCT79887.1"/>
    </source>
</evidence>
<feature type="transmembrane region" description="Helical" evidence="2">
    <location>
        <begin position="729"/>
        <end position="753"/>
    </location>
</feature>
<feature type="transmembrane region" description="Helical" evidence="2">
    <location>
        <begin position="410"/>
        <end position="429"/>
    </location>
</feature>
<feature type="transmembrane region" description="Helical" evidence="2">
    <location>
        <begin position="383"/>
        <end position="401"/>
    </location>
</feature>
<dbReference type="InterPro" id="IPR019286">
    <property type="entry name" value="DUF2339_TM"/>
</dbReference>
<dbReference type="InterPro" id="IPR014600">
    <property type="entry name" value="UCP035905_mem"/>
</dbReference>
<evidence type="ECO:0000313" key="4">
    <source>
        <dbReference type="Proteomes" id="UP001218231"/>
    </source>
</evidence>
<dbReference type="RefSeq" id="WP_273620159.1">
    <property type="nucleotide sequence ID" value="NZ_CP117418.1"/>
</dbReference>
<keyword evidence="2" id="KW-1133">Transmembrane helix</keyword>
<feature type="transmembrane region" description="Helical" evidence="2">
    <location>
        <begin position="870"/>
        <end position="888"/>
    </location>
</feature>
<feature type="transmembrane region" description="Helical" evidence="2">
    <location>
        <begin position="272"/>
        <end position="290"/>
    </location>
</feature>
<feature type="transmembrane region" description="Helical" evidence="2">
    <location>
        <begin position="568"/>
        <end position="587"/>
    </location>
</feature>
<proteinExistence type="predicted"/>
<keyword evidence="2" id="KW-0812">Transmembrane</keyword>
<feature type="transmembrane region" description="Helical" evidence="2">
    <location>
        <begin position="461"/>
        <end position="478"/>
    </location>
</feature>
<name>A0ABY7U4P1_9SPHN</name>
<dbReference type="Pfam" id="PF10101">
    <property type="entry name" value="DUF2339"/>
    <property type="match status" value="1"/>
</dbReference>
<feature type="transmembrane region" description="Helical" evidence="2">
    <location>
        <begin position="843"/>
        <end position="863"/>
    </location>
</feature>
<feature type="transmembrane region" description="Helical" evidence="2">
    <location>
        <begin position="321"/>
        <end position="345"/>
    </location>
</feature>
<feature type="transmembrane region" description="Helical" evidence="2">
    <location>
        <begin position="224"/>
        <end position="242"/>
    </location>
</feature>
<accession>A0ABY7U4P1</accession>
<keyword evidence="4" id="KW-1185">Reference proteome</keyword>
<gene>
    <name evidence="3" type="ORF">PQ457_17645</name>
</gene>
<feature type="transmembrane region" description="Helical" evidence="2">
    <location>
        <begin position="529"/>
        <end position="548"/>
    </location>
</feature>
<feature type="transmembrane region" description="Helical" evidence="2">
    <location>
        <begin position="687"/>
        <end position="708"/>
    </location>
</feature>
<feature type="transmembrane region" description="Helical" evidence="2">
    <location>
        <begin position="765"/>
        <end position="783"/>
    </location>
</feature>
<feature type="transmembrane region" description="Helical" evidence="2">
    <location>
        <begin position="165"/>
        <end position="185"/>
    </location>
</feature>
<feature type="transmembrane region" description="Helical" evidence="2">
    <location>
        <begin position="655"/>
        <end position="675"/>
    </location>
</feature>
<feature type="transmembrane region" description="Helical" evidence="2">
    <location>
        <begin position="357"/>
        <end position="377"/>
    </location>
</feature>
<keyword evidence="3" id="KW-0614">Plasmid</keyword>
<organism evidence="3 4">
    <name type="scientific">Novosphingobium humi</name>
    <dbReference type="NCBI Taxonomy" id="2282397"/>
    <lineage>
        <taxon>Bacteria</taxon>
        <taxon>Pseudomonadati</taxon>
        <taxon>Pseudomonadota</taxon>
        <taxon>Alphaproteobacteria</taxon>
        <taxon>Sphingomonadales</taxon>
        <taxon>Sphingomonadaceae</taxon>
        <taxon>Novosphingobium</taxon>
    </lineage>
</organism>
<feature type="transmembrane region" description="Helical" evidence="2">
    <location>
        <begin position="139"/>
        <end position="159"/>
    </location>
</feature>
<protein>
    <submittedName>
        <fullName evidence="3">DUF2339 domain-containing protein</fullName>
    </submittedName>
</protein>
<feature type="transmembrane region" description="Helical" evidence="2">
    <location>
        <begin position="435"/>
        <end position="452"/>
    </location>
</feature>